<name>A0AAJ5WNB0_9BACT</name>
<evidence type="ECO:0000256" key="1">
    <source>
        <dbReference type="ARBA" id="ARBA00004442"/>
    </source>
</evidence>
<keyword evidence="3" id="KW-0998">Cell outer membrane</keyword>
<dbReference type="InterPro" id="IPR012910">
    <property type="entry name" value="Plug_dom"/>
</dbReference>
<evidence type="ECO:0000313" key="6">
    <source>
        <dbReference type="Proteomes" id="UP001220610"/>
    </source>
</evidence>
<dbReference type="Pfam" id="PF13715">
    <property type="entry name" value="CarbopepD_reg_2"/>
    <property type="match status" value="1"/>
</dbReference>
<dbReference type="InterPro" id="IPR023996">
    <property type="entry name" value="TonB-dep_OMP_SusC/RagA"/>
</dbReference>
<dbReference type="SUPFAM" id="SSF56935">
    <property type="entry name" value="Porins"/>
    <property type="match status" value="1"/>
</dbReference>
<dbReference type="Gene3D" id="2.40.170.20">
    <property type="entry name" value="TonB-dependent receptor, beta-barrel domain"/>
    <property type="match status" value="1"/>
</dbReference>
<dbReference type="NCBIfam" id="TIGR04056">
    <property type="entry name" value="OMP_RagA_SusC"/>
    <property type="match status" value="1"/>
</dbReference>
<protein>
    <submittedName>
        <fullName evidence="5">TonB-dependent receptor</fullName>
    </submittedName>
</protein>
<accession>A0AAJ5WNB0</accession>
<organism evidence="5 6">
    <name type="scientific">Candidatus Pseudobacter hemicellulosilyticus</name>
    <dbReference type="NCBI Taxonomy" id="3121375"/>
    <lineage>
        <taxon>Bacteria</taxon>
        <taxon>Pseudomonadati</taxon>
        <taxon>Bacteroidota</taxon>
        <taxon>Chitinophagia</taxon>
        <taxon>Chitinophagales</taxon>
        <taxon>Chitinophagaceae</taxon>
        <taxon>Pseudobacter</taxon>
    </lineage>
</organism>
<proteinExistence type="predicted"/>
<dbReference type="Proteomes" id="UP001220610">
    <property type="component" value="Chromosome"/>
</dbReference>
<dbReference type="InterPro" id="IPR023997">
    <property type="entry name" value="TonB-dep_OMP_SusC/RagA_CS"/>
</dbReference>
<gene>
    <name evidence="5" type="ORF">P0Y53_17500</name>
</gene>
<evidence type="ECO:0000313" key="5">
    <source>
        <dbReference type="EMBL" id="WEK34284.1"/>
    </source>
</evidence>
<dbReference type="EMBL" id="CP119311">
    <property type="protein sequence ID" value="WEK34284.1"/>
    <property type="molecule type" value="Genomic_DNA"/>
</dbReference>
<dbReference type="GO" id="GO:0009279">
    <property type="term" value="C:cell outer membrane"/>
    <property type="evidence" value="ECO:0007669"/>
    <property type="project" value="UniProtKB-SubCell"/>
</dbReference>
<dbReference type="InterPro" id="IPR008969">
    <property type="entry name" value="CarboxyPept-like_regulatory"/>
</dbReference>
<dbReference type="AlphaFoldDB" id="A0AAJ5WNB0"/>
<keyword evidence="5" id="KW-0675">Receptor</keyword>
<evidence type="ECO:0000259" key="4">
    <source>
        <dbReference type="Pfam" id="PF07715"/>
    </source>
</evidence>
<evidence type="ECO:0000256" key="2">
    <source>
        <dbReference type="ARBA" id="ARBA00023136"/>
    </source>
</evidence>
<sequence length="1071" mass="118475">MKKGLLSFLVLFLYMLSAYGQTRKISGKIADGDGLPLSGVSVSVKGKASGTQSGPDGSFTLTLDGDTTAILIFSHTGYQTLEEPTGKRTSFNITLLKNLSTLDDVIVIGYGSARKKDLTGSVGTLAGREIMKTPVPNAAEALTGRVAGVQVTTTEGSPDADIKIRFRGGGSISQDNSPLYIVDGFPVSSINNIAASDIETMTFLKDAASTAIYGSRAANGVILITTKEGKAGKMVVTGNFYAGSRQISKVLDVMSPYEFVKYQYEIDQTSTFQNYYGKFQDLDIYKSMDGTDWQKEVFGRTALQQYYNIGVSGGSKATRFNLGFTRNDEDAVMINSGYERNNLMFKLNSEISKNLTFDFNTRLSYMLIDGAGVNTGAGANSRLRNSVKYAPTRGLRALDQSQLDDDINSPEAASLLYNPVESANDEYKNQRRLQSNFNGGITWKIKPWLSFRTEGGYEFRDNRTDIVWGPTTSNARQYGGQPIGRITTTSGQSWRVANFFTIDKQDILPGHNLNVVLGQEALSTNGKVVENESRFFPQTMKADEVLANMGFGTPIPTYTYQDPKELLSSWFGRINYAINSKYMATFTFRSDGSSKFAEGYRRDFFPSTALAWRISEEEFLKDISWLNQLKLRVSYGTTGNNRIGNGLWQLVYNTNDENKPYMPNEQVAPNLIPGTSLANPKLIWETTINRNAGVDFEFLRGRISGSVDYYWNTTKDLLLAAPLAASSGYLNQMRNIGSTSNRGVEIALNAVLVNSKDFNLSASFNIAFNKNKVDEFRNGDASFKTYTSGWNGTAQPLEDYLVREGYPVGQMYGYVTDGMYGFDDFTFNTTTKTWDINSAKGVASNNGLISPSYFGPGTLRFKDLDGNGVIDQNDKTIIGDANPKHMGGFNLTAGYKGIDLSAFFNWTYGNDIYNANKIDFSNYLLTRKYQNLLTDMNLGNRFTLIDPETGLNVASGTNANPERLKEINQNASIWHPLNTVMPLHSWAIEDGSFLRLNTLTVGYTLPATLTKKWGISNLRIYATGYNLHIWTNYTGYDPEVDTRRNPPVTPGVDYSAYPKSRSFIGGINVTF</sequence>
<evidence type="ECO:0000256" key="3">
    <source>
        <dbReference type="ARBA" id="ARBA00023237"/>
    </source>
</evidence>
<keyword evidence="2" id="KW-0472">Membrane</keyword>
<dbReference type="InterPro" id="IPR037066">
    <property type="entry name" value="Plug_dom_sf"/>
</dbReference>
<dbReference type="Gene3D" id="2.60.40.1120">
    <property type="entry name" value="Carboxypeptidase-like, regulatory domain"/>
    <property type="match status" value="1"/>
</dbReference>
<dbReference type="Gene3D" id="2.170.130.10">
    <property type="entry name" value="TonB-dependent receptor, plug domain"/>
    <property type="match status" value="1"/>
</dbReference>
<dbReference type="InterPro" id="IPR036942">
    <property type="entry name" value="Beta-barrel_TonB_sf"/>
</dbReference>
<reference evidence="5" key="1">
    <citation type="submission" date="2023-03" db="EMBL/GenBank/DDBJ databases">
        <title>Andean soil-derived lignocellulolytic bacterial consortium as a source of novel taxa and putative plastic-active enzymes.</title>
        <authorList>
            <person name="Diaz-Garcia L."/>
            <person name="Chuvochina M."/>
            <person name="Feuerriegel G."/>
            <person name="Bunk B."/>
            <person name="Sproer C."/>
            <person name="Streit W.R."/>
            <person name="Rodriguez L.M."/>
            <person name="Overmann J."/>
            <person name="Jimenez D.J."/>
        </authorList>
    </citation>
    <scope>NUCLEOTIDE SEQUENCE</scope>
    <source>
        <strain evidence="5">MAG 7</strain>
    </source>
</reference>
<dbReference type="FunFam" id="2.170.130.10:FF:000008">
    <property type="entry name" value="SusC/RagA family TonB-linked outer membrane protein"/>
    <property type="match status" value="1"/>
</dbReference>
<dbReference type="NCBIfam" id="TIGR04057">
    <property type="entry name" value="SusC_RagA_signa"/>
    <property type="match status" value="1"/>
</dbReference>
<dbReference type="Pfam" id="PF07715">
    <property type="entry name" value="Plug"/>
    <property type="match status" value="1"/>
</dbReference>
<dbReference type="SUPFAM" id="SSF49464">
    <property type="entry name" value="Carboxypeptidase regulatory domain-like"/>
    <property type="match status" value="1"/>
</dbReference>
<feature type="domain" description="TonB-dependent receptor plug" evidence="4">
    <location>
        <begin position="115"/>
        <end position="221"/>
    </location>
</feature>
<comment type="subcellular location">
    <subcellularLocation>
        <location evidence="1">Cell outer membrane</location>
    </subcellularLocation>
</comment>